<keyword evidence="4 9" id="KW-1133">Transmembrane helix</keyword>
<feature type="transmembrane region" description="Helical" evidence="9">
    <location>
        <begin position="467"/>
        <end position="488"/>
    </location>
</feature>
<evidence type="ECO:0000256" key="9">
    <source>
        <dbReference type="SAM" id="Phobius"/>
    </source>
</evidence>
<evidence type="ECO:0000256" key="5">
    <source>
        <dbReference type="ARBA" id="ARBA00023043"/>
    </source>
</evidence>
<dbReference type="EMBL" id="JAMFTS010000003">
    <property type="protein sequence ID" value="KAJ4775092.1"/>
    <property type="molecule type" value="Genomic_DNA"/>
</dbReference>
<evidence type="ECO:0000313" key="12">
    <source>
        <dbReference type="Proteomes" id="UP001140206"/>
    </source>
</evidence>
<keyword evidence="3" id="KW-0677">Repeat</keyword>
<evidence type="ECO:0000256" key="4">
    <source>
        <dbReference type="ARBA" id="ARBA00022989"/>
    </source>
</evidence>
<accession>A0AAV8E8E7</accession>
<name>A0AAV8E8E7_9POAL</name>
<evidence type="ECO:0000256" key="1">
    <source>
        <dbReference type="ARBA" id="ARBA00004141"/>
    </source>
</evidence>
<sequence length="608" mass="67085">MDVDLFKAAIKGDSVVLEQRLGLPLDQNAIQVIIKPCDESQGVNAEHQTHHCFSFPDSCCQVIGGAKHETYPSEQSERADAEQPTDPNDPNDESPITEAEHQTRQSDLISSTTRLGDTLLHLLITENSERHNRLALKVFLKDTSLLKAQNNKKETPLHCAAKVGNDEIIRDLHQHQSEIVRETLREKNGNGDTALHVATSHDKQNVVRELMKLDRELACIENSQGFSPLYMAIVKGSTSAAKAMIVKDTTLVCTQFYDGMFPVHIAARIGNINLLLHLLGEYPDSAALLDPCRRNFFHIAAEQMKTEVITEAFDKLKQANSGGGEMAQRMINARDFEGNTPLHIAAMKGHRYVMKSIWKKLDVGQRAVKNQEGQTAFDISLVQLKNTNEVLDKKIKSYVEEEGSHFTKEWFEGIMEPQKNEQERIQVTGLGSIFIVTATFAAAFAVPGGYNPNDGTPLLGKRYIFKAFVFANASAFILSLTSIFVLLSKYFQGNARLVDFKLASMLSFSAGNCMIAAFGLGSYVMLASITLPVAVVVLSGALLFATPFQFVFSGFGSSVPVTFVPIPTSAQQIRNPQLMVFRLNNLIFGLCEARIVSTGTKVARTTLS</sequence>
<evidence type="ECO:0000256" key="2">
    <source>
        <dbReference type="ARBA" id="ARBA00022692"/>
    </source>
</evidence>
<dbReference type="Gene3D" id="1.25.40.20">
    <property type="entry name" value="Ankyrin repeat-containing domain"/>
    <property type="match status" value="1"/>
</dbReference>
<feature type="repeat" description="ANK" evidence="7">
    <location>
        <begin position="337"/>
        <end position="357"/>
    </location>
</feature>
<feature type="transmembrane region" description="Helical" evidence="9">
    <location>
        <begin position="524"/>
        <end position="545"/>
    </location>
</feature>
<dbReference type="PROSITE" id="PS50088">
    <property type="entry name" value="ANK_REPEAT"/>
    <property type="match status" value="2"/>
</dbReference>
<feature type="compositionally biased region" description="Basic and acidic residues" evidence="8">
    <location>
        <begin position="70"/>
        <end position="81"/>
    </location>
</feature>
<keyword evidence="5 7" id="KW-0040">ANK repeat</keyword>
<dbReference type="GO" id="GO:0005886">
    <property type="term" value="C:plasma membrane"/>
    <property type="evidence" value="ECO:0007669"/>
    <property type="project" value="TreeGrafter"/>
</dbReference>
<feature type="transmembrane region" description="Helical" evidence="9">
    <location>
        <begin position="500"/>
        <end position="518"/>
    </location>
</feature>
<organism evidence="11 12">
    <name type="scientific">Rhynchospora pubera</name>
    <dbReference type="NCBI Taxonomy" id="906938"/>
    <lineage>
        <taxon>Eukaryota</taxon>
        <taxon>Viridiplantae</taxon>
        <taxon>Streptophyta</taxon>
        <taxon>Embryophyta</taxon>
        <taxon>Tracheophyta</taxon>
        <taxon>Spermatophyta</taxon>
        <taxon>Magnoliopsida</taxon>
        <taxon>Liliopsida</taxon>
        <taxon>Poales</taxon>
        <taxon>Cyperaceae</taxon>
        <taxon>Cyperoideae</taxon>
        <taxon>Rhynchosporeae</taxon>
        <taxon>Rhynchospora</taxon>
    </lineage>
</organism>
<dbReference type="Proteomes" id="UP001140206">
    <property type="component" value="Chromosome 3"/>
</dbReference>
<comment type="caution">
    <text evidence="11">The sequence shown here is derived from an EMBL/GenBank/DDBJ whole genome shotgun (WGS) entry which is preliminary data.</text>
</comment>
<evidence type="ECO:0000256" key="7">
    <source>
        <dbReference type="PROSITE-ProRule" id="PRU00023"/>
    </source>
</evidence>
<keyword evidence="2 9" id="KW-0812">Transmembrane</keyword>
<dbReference type="PANTHER" id="PTHR24186:SF50">
    <property type="entry name" value="ANKYRIN REPEAT-CONTAINING PROTEIN ITN1-LIKE ISOFORM X1"/>
    <property type="match status" value="1"/>
</dbReference>
<feature type="domain" description="PGG" evidence="10">
    <location>
        <begin position="419"/>
        <end position="524"/>
    </location>
</feature>
<gene>
    <name evidence="11" type="ORF">LUZ62_059349</name>
</gene>
<feature type="repeat" description="ANK" evidence="7">
    <location>
        <begin position="190"/>
        <end position="222"/>
    </location>
</feature>
<evidence type="ECO:0000256" key="6">
    <source>
        <dbReference type="ARBA" id="ARBA00023136"/>
    </source>
</evidence>
<evidence type="ECO:0000256" key="8">
    <source>
        <dbReference type="SAM" id="MobiDB-lite"/>
    </source>
</evidence>
<dbReference type="Pfam" id="PF00023">
    <property type="entry name" value="Ank"/>
    <property type="match status" value="1"/>
</dbReference>
<keyword evidence="6 9" id="KW-0472">Membrane</keyword>
<comment type="subcellular location">
    <subcellularLocation>
        <location evidence="1">Membrane</location>
        <topology evidence="1">Multi-pass membrane protein</topology>
    </subcellularLocation>
</comment>
<dbReference type="InterPro" id="IPR002110">
    <property type="entry name" value="Ankyrin_rpt"/>
</dbReference>
<feature type="transmembrane region" description="Helical" evidence="9">
    <location>
        <begin position="427"/>
        <end position="447"/>
    </location>
</feature>
<keyword evidence="12" id="KW-1185">Reference proteome</keyword>
<dbReference type="Pfam" id="PF12796">
    <property type="entry name" value="Ank_2"/>
    <property type="match status" value="2"/>
</dbReference>
<evidence type="ECO:0000259" key="10">
    <source>
        <dbReference type="Pfam" id="PF13962"/>
    </source>
</evidence>
<dbReference type="AlphaFoldDB" id="A0AAV8E8E7"/>
<protein>
    <submittedName>
        <fullName evidence="11">Ankyrin repeat family protein</fullName>
    </submittedName>
</protein>
<proteinExistence type="predicted"/>
<dbReference type="SMART" id="SM00248">
    <property type="entry name" value="ANK"/>
    <property type="match status" value="6"/>
</dbReference>
<evidence type="ECO:0000313" key="11">
    <source>
        <dbReference type="EMBL" id="KAJ4775092.1"/>
    </source>
</evidence>
<reference evidence="11" key="1">
    <citation type="submission" date="2022-08" db="EMBL/GenBank/DDBJ databases">
        <authorList>
            <person name="Marques A."/>
        </authorList>
    </citation>
    <scope>NUCLEOTIDE SEQUENCE</scope>
    <source>
        <strain evidence="11">RhyPub2mFocal</strain>
        <tissue evidence="11">Leaves</tissue>
    </source>
</reference>
<dbReference type="InterPro" id="IPR036770">
    <property type="entry name" value="Ankyrin_rpt-contain_sf"/>
</dbReference>
<dbReference type="InterPro" id="IPR026961">
    <property type="entry name" value="PGG_dom"/>
</dbReference>
<dbReference type="PROSITE" id="PS50297">
    <property type="entry name" value="ANK_REP_REGION"/>
    <property type="match status" value="2"/>
</dbReference>
<dbReference type="Pfam" id="PF13962">
    <property type="entry name" value="PGG"/>
    <property type="match status" value="1"/>
</dbReference>
<evidence type="ECO:0000256" key="3">
    <source>
        <dbReference type="ARBA" id="ARBA00022737"/>
    </source>
</evidence>
<dbReference type="PANTHER" id="PTHR24186">
    <property type="entry name" value="PROTEIN PHOSPHATASE 1 REGULATORY SUBUNIT"/>
    <property type="match status" value="1"/>
</dbReference>
<feature type="region of interest" description="Disordered" evidence="8">
    <location>
        <begin position="70"/>
        <end position="109"/>
    </location>
</feature>
<dbReference type="SUPFAM" id="SSF48403">
    <property type="entry name" value="Ankyrin repeat"/>
    <property type="match status" value="1"/>
</dbReference>